<organism evidence="1 2">
    <name type="scientific">[Myrmecia] bisecta</name>
    <dbReference type="NCBI Taxonomy" id="41462"/>
    <lineage>
        <taxon>Eukaryota</taxon>
        <taxon>Viridiplantae</taxon>
        <taxon>Chlorophyta</taxon>
        <taxon>core chlorophytes</taxon>
        <taxon>Trebouxiophyceae</taxon>
        <taxon>Trebouxiales</taxon>
        <taxon>Trebouxiaceae</taxon>
        <taxon>Myrmecia</taxon>
    </lineage>
</organism>
<reference evidence="1 2" key="1">
    <citation type="journal article" date="2024" name="Nat. Commun.">
        <title>Phylogenomics reveals the evolutionary origins of lichenization in chlorophyte algae.</title>
        <authorList>
            <person name="Puginier C."/>
            <person name="Libourel C."/>
            <person name="Otte J."/>
            <person name="Skaloud P."/>
            <person name="Haon M."/>
            <person name="Grisel S."/>
            <person name="Petersen M."/>
            <person name="Berrin J.G."/>
            <person name="Delaux P.M."/>
            <person name="Dal Grande F."/>
            <person name="Keller J."/>
        </authorList>
    </citation>
    <scope>NUCLEOTIDE SEQUENCE [LARGE SCALE GENOMIC DNA]</scope>
    <source>
        <strain evidence="1 2">SAG 2043</strain>
    </source>
</reference>
<name>A0AAW1PWG4_9CHLO</name>
<sequence>MEDALKSLNTAVKTLLELEPEKAPLDVVSALARIKRYLTELTPEVIPWNCNELSHLSLAWLRRLCVRAEPVGKHSRYWHVARF</sequence>
<evidence type="ECO:0000313" key="2">
    <source>
        <dbReference type="Proteomes" id="UP001489004"/>
    </source>
</evidence>
<keyword evidence="2" id="KW-1185">Reference proteome</keyword>
<protein>
    <submittedName>
        <fullName evidence="1">Uncharacterized protein</fullName>
    </submittedName>
</protein>
<gene>
    <name evidence="1" type="ORF">WJX72_004132</name>
</gene>
<dbReference type="Proteomes" id="UP001489004">
    <property type="component" value="Unassembled WGS sequence"/>
</dbReference>
<evidence type="ECO:0000313" key="1">
    <source>
        <dbReference type="EMBL" id="KAK9812806.1"/>
    </source>
</evidence>
<proteinExistence type="predicted"/>
<comment type="caution">
    <text evidence="1">The sequence shown here is derived from an EMBL/GenBank/DDBJ whole genome shotgun (WGS) entry which is preliminary data.</text>
</comment>
<dbReference type="AlphaFoldDB" id="A0AAW1PWG4"/>
<accession>A0AAW1PWG4</accession>
<dbReference type="EMBL" id="JALJOR010000008">
    <property type="protein sequence ID" value="KAK9812806.1"/>
    <property type="molecule type" value="Genomic_DNA"/>
</dbReference>